<keyword evidence="6" id="KW-0378">Hydrolase</keyword>
<dbReference type="Pfam" id="PF00730">
    <property type="entry name" value="HhH-GPD"/>
    <property type="match status" value="1"/>
</dbReference>
<feature type="domain" description="HhH-GPD" evidence="5">
    <location>
        <begin position="110"/>
        <end position="247"/>
    </location>
</feature>
<dbReference type="InterPro" id="IPR023170">
    <property type="entry name" value="HhH_base_excis_C"/>
</dbReference>
<dbReference type="GO" id="GO:0006284">
    <property type="term" value="P:base-excision repair"/>
    <property type="evidence" value="ECO:0007669"/>
    <property type="project" value="InterPro"/>
</dbReference>
<keyword evidence="6" id="KW-0255">Endonuclease</keyword>
<proteinExistence type="predicted"/>
<dbReference type="KEGG" id="hbl:XJ32_06390"/>
<evidence type="ECO:0000256" key="2">
    <source>
        <dbReference type="ARBA" id="ARBA00022723"/>
    </source>
</evidence>
<reference evidence="6 7" key="1">
    <citation type="submission" date="2017-02" db="EMBL/GenBank/DDBJ databases">
        <title>Whole genome sequencing of Helicobacter bilis strain AAQJH.</title>
        <authorList>
            <person name="Conlan S."/>
            <person name="Thomas P.J."/>
            <person name="Mullikin J."/>
            <person name="Palmore T.N."/>
            <person name="Frank K.M."/>
            <person name="Segre J.A."/>
        </authorList>
    </citation>
    <scope>NUCLEOTIDE SEQUENCE [LARGE SCALE GENOMIC DNA]</scope>
    <source>
        <strain evidence="6 7">AAQJH</strain>
    </source>
</reference>
<evidence type="ECO:0000256" key="3">
    <source>
        <dbReference type="ARBA" id="ARBA00023004"/>
    </source>
</evidence>
<protein>
    <submittedName>
        <fullName evidence="6">Endonuclease III</fullName>
    </submittedName>
</protein>
<sequence length="271" mass="31405">MLPPFLQNIEINDGFDLLVILRQHYNVGDKQSWWWPSFLSLRVENGIEINGAAQIEMDLSLCFAAILGQNTKYEYAATSLSNLYMFFYNNLTKNLNDDIHLYSNYPNPQLTQIAQPHYQDLILKQLANLLPQDIMPLIRISGFYQQKATRLVALAKNIIKDFETFHNFSLHVTKEWLLSQKGIGLESASSILNYALKREEMVVDSYTQRLLGHCGLLFDDYHSMQDFLTQNLYRASDLYGDMPLAQVMARFHGKIVECSKQYKLAKLTYLR</sequence>
<organism evidence="6 7">
    <name type="scientific">Helicobacter bilis</name>
    <dbReference type="NCBI Taxonomy" id="37372"/>
    <lineage>
        <taxon>Bacteria</taxon>
        <taxon>Pseudomonadati</taxon>
        <taxon>Campylobacterota</taxon>
        <taxon>Epsilonproteobacteria</taxon>
        <taxon>Campylobacterales</taxon>
        <taxon>Helicobacteraceae</taxon>
        <taxon>Helicobacter</taxon>
    </lineage>
</organism>
<dbReference type="Proteomes" id="UP000188298">
    <property type="component" value="Chromosome"/>
</dbReference>
<evidence type="ECO:0000256" key="1">
    <source>
        <dbReference type="ARBA" id="ARBA00022485"/>
    </source>
</evidence>
<keyword evidence="3" id="KW-0408">Iron</keyword>
<evidence type="ECO:0000256" key="4">
    <source>
        <dbReference type="ARBA" id="ARBA00023014"/>
    </source>
</evidence>
<keyword evidence="2" id="KW-0479">Metal-binding</keyword>
<dbReference type="GO" id="GO:0046872">
    <property type="term" value="F:metal ion binding"/>
    <property type="evidence" value="ECO:0007669"/>
    <property type="project" value="UniProtKB-KW"/>
</dbReference>
<accession>A0A1Q2LH34</accession>
<evidence type="ECO:0000313" key="6">
    <source>
        <dbReference type="EMBL" id="AQQ59776.1"/>
    </source>
</evidence>
<dbReference type="Gene3D" id="1.10.1670.10">
    <property type="entry name" value="Helix-hairpin-Helix base-excision DNA repair enzymes (C-terminal)"/>
    <property type="match status" value="1"/>
</dbReference>
<dbReference type="PANTHER" id="PTHR10359:SF19">
    <property type="entry name" value="DNA REPAIR GLYCOSYLASE MJ1434-RELATED"/>
    <property type="match status" value="1"/>
</dbReference>
<keyword evidence="4" id="KW-0411">Iron-sulfur</keyword>
<evidence type="ECO:0000313" key="7">
    <source>
        <dbReference type="Proteomes" id="UP000188298"/>
    </source>
</evidence>
<dbReference type="RefSeq" id="WP_077388735.1">
    <property type="nucleotide sequence ID" value="NZ_CP019645.1"/>
</dbReference>
<dbReference type="GO" id="GO:0004519">
    <property type="term" value="F:endonuclease activity"/>
    <property type="evidence" value="ECO:0007669"/>
    <property type="project" value="UniProtKB-KW"/>
</dbReference>
<dbReference type="EMBL" id="CP019645">
    <property type="protein sequence ID" value="AQQ59776.1"/>
    <property type="molecule type" value="Genomic_DNA"/>
</dbReference>
<keyword evidence="6" id="KW-0540">Nuclease</keyword>
<dbReference type="GO" id="GO:0051539">
    <property type="term" value="F:4 iron, 4 sulfur cluster binding"/>
    <property type="evidence" value="ECO:0007669"/>
    <property type="project" value="UniProtKB-KW"/>
</dbReference>
<dbReference type="InterPro" id="IPR003265">
    <property type="entry name" value="HhH-GPD_domain"/>
</dbReference>
<gene>
    <name evidence="6" type="ORF">XJ32_06390</name>
</gene>
<dbReference type="SMART" id="SM00478">
    <property type="entry name" value="ENDO3c"/>
    <property type="match status" value="1"/>
</dbReference>
<evidence type="ECO:0000259" key="5">
    <source>
        <dbReference type="SMART" id="SM00478"/>
    </source>
</evidence>
<dbReference type="SUPFAM" id="SSF48150">
    <property type="entry name" value="DNA-glycosylase"/>
    <property type="match status" value="1"/>
</dbReference>
<dbReference type="CDD" id="cd00056">
    <property type="entry name" value="ENDO3c"/>
    <property type="match status" value="1"/>
</dbReference>
<name>A0A1Q2LH34_9HELI</name>
<dbReference type="AlphaFoldDB" id="A0A1Q2LH34"/>
<keyword evidence="1" id="KW-0004">4Fe-4S</keyword>
<dbReference type="PANTHER" id="PTHR10359">
    <property type="entry name" value="A/G-SPECIFIC ADENINE GLYCOSYLASE/ENDONUCLEASE III"/>
    <property type="match status" value="1"/>
</dbReference>
<dbReference type="InterPro" id="IPR011257">
    <property type="entry name" value="DNA_glycosylase"/>
</dbReference>